<reference evidence="2" key="1">
    <citation type="journal article" date="2015" name="Front. Microbiol.">
        <title>Combining genomic sequencing methods to explore viral diversity and reveal potential virus-host interactions.</title>
        <authorList>
            <person name="Chow C.E."/>
            <person name="Winget D.M."/>
            <person name="White R.A.III."/>
            <person name="Hallam S.J."/>
            <person name="Suttle C.A."/>
        </authorList>
    </citation>
    <scope>NUCLEOTIDE SEQUENCE</scope>
    <source>
        <strain evidence="2">Anoxic2_3</strain>
    </source>
</reference>
<feature type="region of interest" description="Disordered" evidence="1">
    <location>
        <begin position="38"/>
        <end position="64"/>
    </location>
</feature>
<protein>
    <submittedName>
        <fullName evidence="2">Uncharacterized protein</fullName>
    </submittedName>
</protein>
<accession>A0A0F7L5R9</accession>
<organism evidence="2">
    <name type="scientific">uncultured marine virus</name>
    <dbReference type="NCBI Taxonomy" id="186617"/>
    <lineage>
        <taxon>Viruses</taxon>
        <taxon>environmental samples</taxon>
    </lineage>
</organism>
<reference evidence="2" key="2">
    <citation type="submission" date="2015-03" db="EMBL/GenBank/DDBJ databases">
        <authorList>
            <person name="Chow C.-E.T."/>
            <person name="Winget D.M."/>
            <person name="White R.A.III."/>
            <person name="Hallam S.J."/>
            <person name="Suttle C.A."/>
        </authorList>
    </citation>
    <scope>NUCLEOTIDE SEQUENCE</scope>
    <source>
        <strain evidence="2">Anoxic2_3</strain>
    </source>
</reference>
<proteinExistence type="predicted"/>
<evidence type="ECO:0000313" key="2">
    <source>
        <dbReference type="EMBL" id="AKH46872.1"/>
    </source>
</evidence>
<sequence length="64" mass="6970">MSVSCSPSENGQGPKPPPVQVLVCRTILRIHANNRCRDRGNVGRSRPRRNVVTHNADIPLGADV</sequence>
<name>A0A0F7L5R9_9VIRU</name>
<dbReference type="EMBL" id="KR029587">
    <property type="protein sequence ID" value="AKH46872.1"/>
    <property type="molecule type" value="Genomic_DNA"/>
</dbReference>
<evidence type="ECO:0000256" key="1">
    <source>
        <dbReference type="SAM" id="MobiDB-lite"/>
    </source>
</evidence>